<sequence>GVKSGGREAIQYRHCAECLKVSNRHKLPRIAIFEHDAHGGGRSADCSRGLTTTKAITVLT</sequence>
<name>A0A915C349_PARUN</name>
<dbReference type="WBParaSite" id="PgR084X_g007_t01">
    <property type="protein sequence ID" value="PgR084X_g007_t01"/>
    <property type="gene ID" value="PgR084X_g007"/>
</dbReference>
<evidence type="ECO:0000313" key="3">
    <source>
        <dbReference type="WBParaSite" id="PgR084X_g007_t02"/>
    </source>
</evidence>
<keyword evidence="1" id="KW-1185">Reference proteome</keyword>
<dbReference type="WBParaSite" id="PgR084X_g007_t02">
    <property type="protein sequence ID" value="PgR084X_g007_t02"/>
    <property type="gene ID" value="PgR084X_g007"/>
</dbReference>
<dbReference type="WBParaSite" id="PgR084X_g007_t03">
    <property type="protein sequence ID" value="PgR084X_g007_t03"/>
    <property type="gene ID" value="PgR084X_g007"/>
</dbReference>
<dbReference type="Proteomes" id="UP000887569">
    <property type="component" value="Unplaced"/>
</dbReference>
<dbReference type="AlphaFoldDB" id="A0A915C349"/>
<evidence type="ECO:0000313" key="2">
    <source>
        <dbReference type="WBParaSite" id="PgR084X_g007_t01"/>
    </source>
</evidence>
<organism evidence="1 3">
    <name type="scientific">Parascaris univalens</name>
    <name type="common">Nematode worm</name>
    <dbReference type="NCBI Taxonomy" id="6257"/>
    <lineage>
        <taxon>Eukaryota</taxon>
        <taxon>Metazoa</taxon>
        <taxon>Ecdysozoa</taxon>
        <taxon>Nematoda</taxon>
        <taxon>Chromadorea</taxon>
        <taxon>Rhabditida</taxon>
        <taxon>Spirurina</taxon>
        <taxon>Ascaridomorpha</taxon>
        <taxon>Ascaridoidea</taxon>
        <taxon>Ascarididae</taxon>
        <taxon>Parascaris</taxon>
    </lineage>
</organism>
<protein>
    <submittedName>
        <fullName evidence="2 3">Uncharacterized protein</fullName>
    </submittedName>
</protein>
<reference evidence="2 3" key="1">
    <citation type="submission" date="2022-11" db="UniProtKB">
        <authorList>
            <consortium name="WormBaseParasite"/>
        </authorList>
    </citation>
    <scope>IDENTIFICATION</scope>
</reference>
<evidence type="ECO:0000313" key="1">
    <source>
        <dbReference type="Proteomes" id="UP000887569"/>
    </source>
</evidence>
<proteinExistence type="predicted"/>
<accession>A0A915C349</accession>